<dbReference type="SUPFAM" id="SSF52540">
    <property type="entry name" value="P-loop containing nucleoside triphosphate hydrolases"/>
    <property type="match status" value="1"/>
</dbReference>
<accession>A0A1F5Z0R5</accession>
<dbReference type="AlphaFoldDB" id="A0A1F5Z0R5"/>
<reference evidence="10 11" key="1">
    <citation type="journal article" date="2016" name="Nat. Commun.">
        <title>Thousands of microbial genomes shed light on interconnected biogeochemical processes in an aquifer system.</title>
        <authorList>
            <person name="Anantharaman K."/>
            <person name="Brown C.T."/>
            <person name="Hug L.A."/>
            <person name="Sharon I."/>
            <person name="Castelle C.J."/>
            <person name="Probst A.J."/>
            <person name="Thomas B.C."/>
            <person name="Singh A."/>
            <person name="Wilkins M.J."/>
            <person name="Karaoz U."/>
            <person name="Brodie E.L."/>
            <person name="Williams K.H."/>
            <person name="Hubbard S.S."/>
            <person name="Banfield J.F."/>
        </authorList>
    </citation>
    <scope>NUCLEOTIDE SEQUENCE [LARGE SCALE GENOMIC DNA]</scope>
</reference>
<keyword evidence="2" id="KW-0479">Metal-binding</keyword>
<comment type="subunit">
    <text evidence="8">DNA polymerase III contains a core (composed of alpha, epsilon and theta chains) that associates with a tau subunit. This core dimerizes to form the POLIII' complex. PolIII' associates with the gamma complex (composed of gamma, delta, delta', psi and chi chains) and with the beta chain to form the complete DNA polymerase III complex.</text>
</comment>
<dbReference type="CDD" id="cd00009">
    <property type="entry name" value="AAA"/>
    <property type="match status" value="1"/>
</dbReference>
<dbReference type="InterPro" id="IPR003593">
    <property type="entry name" value="AAA+_ATPase"/>
</dbReference>
<keyword evidence="5 8" id="KW-0067">ATP-binding</keyword>
<sequence>MVLYLKYRPQKLAELDITSVRDKLVGTLASSYRPHAYLFSGPKGTGKTSAARIIAKALNCLNPKEQALTGSTKKYNEPCNKCENCREILSGRHMDIIEIDAASNRGIDEIRDLKEKIRLAPVSAEFKVYIIDEVHMLTNEAFNALLKTLEEPPAHAVFILATTEPDKLPETILSRCVVFRFHKANIDEVIHSLKRVVGGEKLKIDDEILSLIARHADGSFRDATKILEQVIGENKITLQDVSYLLGKGTITPENFLILLGKKDINQLLQSISLMGERGSDFRLFVTTILNVLHEILLDLHKVKQSDLSADIRKIYAGNGVIQAIRMFSRVYTDLKFASRPELPLETAVVEWCEGKDIK</sequence>
<organism evidence="10 11">
    <name type="scientific">Candidatus Gottesmanbacteria bacterium RIFCSPHIGHO2_01_FULL_40_15</name>
    <dbReference type="NCBI Taxonomy" id="1798376"/>
    <lineage>
        <taxon>Bacteria</taxon>
        <taxon>Candidatus Gottesmaniibacteriota</taxon>
    </lineage>
</organism>
<evidence type="ECO:0000256" key="5">
    <source>
        <dbReference type="ARBA" id="ARBA00022840"/>
    </source>
</evidence>
<evidence type="ECO:0000256" key="7">
    <source>
        <dbReference type="ARBA" id="ARBA00049244"/>
    </source>
</evidence>
<evidence type="ECO:0000256" key="2">
    <source>
        <dbReference type="ARBA" id="ARBA00022723"/>
    </source>
</evidence>
<dbReference type="GO" id="GO:0006261">
    <property type="term" value="P:DNA-templated DNA replication"/>
    <property type="evidence" value="ECO:0007669"/>
    <property type="project" value="TreeGrafter"/>
</dbReference>
<comment type="similarity">
    <text evidence="1 8">Belongs to the DnaX/STICHEL family.</text>
</comment>
<dbReference type="SMART" id="SM00382">
    <property type="entry name" value="AAA"/>
    <property type="match status" value="1"/>
</dbReference>
<dbReference type="InterPro" id="IPR012763">
    <property type="entry name" value="DNA_pol_III_sug/sutau_N"/>
</dbReference>
<keyword evidence="6 8" id="KW-0239">DNA-directed DNA polymerase</keyword>
<protein>
    <recommendedName>
        <fullName evidence="8">DNA polymerase III subunit gamma/tau</fullName>
        <ecNumber evidence="8">2.7.7.7</ecNumber>
    </recommendedName>
</protein>
<keyword evidence="8" id="KW-0235">DNA replication</keyword>
<dbReference type="InterPro" id="IPR027417">
    <property type="entry name" value="P-loop_NTPase"/>
</dbReference>
<dbReference type="GO" id="GO:0009360">
    <property type="term" value="C:DNA polymerase III complex"/>
    <property type="evidence" value="ECO:0007669"/>
    <property type="project" value="InterPro"/>
</dbReference>
<dbReference type="EC" id="2.7.7.7" evidence="8"/>
<dbReference type="GO" id="GO:0046872">
    <property type="term" value="F:metal ion binding"/>
    <property type="evidence" value="ECO:0007669"/>
    <property type="project" value="UniProtKB-KW"/>
</dbReference>
<keyword evidence="8" id="KW-0548">Nucleotidyltransferase</keyword>
<evidence type="ECO:0000256" key="8">
    <source>
        <dbReference type="RuleBase" id="RU364063"/>
    </source>
</evidence>
<comment type="caution">
    <text evidence="10">The sequence shown here is derived from an EMBL/GenBank/DDBJ whole genome shotgun (WGS) entry which is preliminary data.</text>
</comment>
<dbReference type="PANTHER" id="PTHR11669">
    <property type="entry name" value="REPLICATION FACTOR C / DNA POLYMERASE III GAMMA-TAU SUBUNIT"/>
    <property type="match status" value="1"/>
</dbReference>
<dbReference type="NCBIfam" id="TIGR02397">
    <property type="entry name" value="dnaX_nterm"/>
    <property type="match status" value="1"/>
</dbReference>
<dbReference type="Proteomes" id="UP000177354">
    <property type="component" value="Unassembled WGS sequence"/>
</dbReference>
<gene>
    <name evidence="8" type="primary">dnaX</name>
    <name evidence="10" type="ORF">A2777_00845</name>
</gene>
<dbReference type="EMBL" id="MFJF01000019">
    <property type="protein sequence ID" value="OGG06048.1"/>
    <property type="molecule type" value="Genomic_DNA"/>
</dbReference>
<evidence type="ECO:0000256" key="6">
    <source>
        <dbReference type="ARBA" id="ARBA00022932"/>
    </source>
</evidence>
<dbReference type="Gene3D" id="3.40.50.300">
    <property type="entry name" value="P-loop containing nucleotide triphosphate hydrolases"/>
    <property type="match status" value="1"/>
</dbReference>
<dbReference type="InterPro" id="IPR045085">
    <property type="entry name" value="HLD_clamp_pol_III_gamma_tau"/>
</dbReference>
<dbReference type="Pfam" id="PF13177">
    <property type="entry name" value="DNA_pol3_delta2"/>
    <property type="match status" value="1"/>
</dbReference>
<comment type="function">
    <text evidence="8">DNA polymerase III is a complex, multichain enzyme responsible for most of the replicative synthesis in bacteria. This DNA polymerase also exhibits 3' to 5' exonuclease activity.</text>
</comment>
<keyword evidence="8" id="KW-0808">Transferase</keyword>
<evidence type="ECO:0000256" key="4">
    <source>
        <dbReference type="ARBA" id="ARBA00022833"/>
    </source>
</evidence>
<evidence type="ECO:0000256" key="1">
    <source>
        <dbReference type="ARBA" id="ARBA00006360"/>
    </source>
</evidence>
<feature type="domain" description="AAA+ ATPase" evidence="9">
    <location>
        <begin position="33"/>
        <end position="191"/>
    </location>
</feature>
<dbReference type="Gene3D" id="1.10.8.60">
    <property type="match status" value="1"/>
</dbReference>
<dbReference type="GO" id="GO:0005524">
    <property type="term" value="F:ATP binding"/>
    <property type="evidence" value="ECO:0007669"/>
    <property type="project" value="UniProtKB-KW"/>
</dbReference>
<dbReference type="GO" id="GO:0003887">
    <property type="term" value="F:DNA-directed DNA polymerase activity"/>
    <property type="evidence" value="ECO:0007669"/>
    <property type="project" value="UniProtKB-KW"/>
</dbReference>
<evidence type="ECO:0000313" key="10">
    <source>
        <dbReference type="EMBL" id="OGG06048.1"/>
    </source>
</evidence>
<keyword evidence="4" id="KW-0862">Zinc</keyword>
<proteinExistence type="inferred from homology"/>
<name>A0A1F5Z0R5_9BACT</name>
<evidence type="ECO:0000256" key="3">
    <source>
        <dbReference type="ARBA" id="ARBA00022741"/>
    </source>
</evidence>
<dbReference type="InterPro" id="IPR050238">
    <property type="entry name" value="DNA_Rep/Repair_Clamp_Loader"/>
</dbReference>
<keyword evidence="3 8" id="KW-0547">Nucleotide-binding</keyword>
<dbReference type="CDD" id="cd18137">
    <property type="entry name" value="HLD_clamp_pol_III_gamma_tau"/>
    <property type="match status" value="1"/>
</dbReference>
<evidence type="ECO:0000313" key="11">
    <source>
        <dbReference type="Proteomes" id="UP000177354"/>
    </source>
</evidence>
<dbReference type="Pfam" id="PF22608">
    <property type="entry name" value="DNAX_ATPase_lid"/>
    <property type="match status" value="1"/>
</dbReference>
<evidence type="ECO:0000259" key="9">
    <source>
        <dbReference type="SMART" id="SM00382"/>
    </source>
</evidence>
<dbReference type="PANTHER" id="PTHR11669:SF0">
    <property type="entry name" value="PROTEIN STICHEL-LIKE 2"/>
    <property type="match status" value="1"/>
</dbReference>
<comment type="catalytic activity">
    <reaction evidence="7 8">
        <text>DNA(n) + a 2'-deoxyribonucleoside 5'-triphosphate = DNA(n+1) + diphosphate</text>
        <dbReference type="Rhea" id="RHEA:22508"/>
        <dbReference type="Rhea" id="RHEA-COMP:17339"/>
        <dbReference type="Rhea" id="RHEA-COMP:17340"/>
        <dbReference type="ChEBI" id="CHEBI:33019"/>
        <dbReference type="ChEBI" id="CHEBI:61560"/>
        <dbReference type="ChEBI" id="CHEBI:173112"/>
        <dbReference type="EC" id="2.7.7.7"/>
    </reaction>
</comment>